<dbReference type="Pfam" id="PF16640">
    <property type="entry name" value="Big_3_5"/>
    <property type="match status" value="1"/>
</dbReference>
<dbReference type="Pfam" id="PF07732">
    <property type="entry name" value="Cu-oxidase_3"/>
    <property type="match status" value="1"/>
</dbReference>
<dbReference type="InterPro" id="IPR045087">
    <property type="entry name" value="Cu-oxidase_fam"/>
</dbReference>
<feature type="transmembrane region" description="Helical" evidence="3">
    <location>
        <begin position="768"/>
        <end position="786"/>
    </location>
</feature>
<dbReference type="InterPro" id="IPR011706">
    <property type="entry name" value="Cu-oxidase_C"/>
</dbReference>
<sequence length="856" mass="89533">MNAARNVLPRSNRVLSSLLLILFSALVLSANAQQSHLTHGAISEQDLAKRSTPAATGSDTADQVCARFTTGSVVSAPPELRSQNGVLEVTMQFLATTDSQGLLRYCYVTNTGLEAPTLRVNPGDQLIIHFQNNLPANLTPPTPADMAGMNMTLSAKDTPATSTSSACNGTMSAAATNIHFHGTNVAPVCGQDEVIHTLIAPGQSFDYKVQIPANEPPGLYWYHPHPHGFSEGQVQGGATGALIVEGLQNVNTSLAGLTERTFVLRDQLLPNSELNDTNIPAWDLSINYVPVTYPGYTPAVIQTNPGQQELWRVANTGADTIFNLQYLVNGTPQPVQIVAIDGYPIAAGSSGQQSESETSVLLPPGSRAEFVITTPNLGDKAQLATQYWNTGPDGDFDPARPIANIVSQAGVENSAVTPAAKHLPSKAVAAKVTRFAALASATPIAQRNLYFSETLLDPTNPLSPTTFFITEVGQTPTVFTMDQPPNITVHSGTVEDWVVENRAEEDHIFHIHQIHFQVLEVNGQPVNDPAIRDTVDIPYWNGSGPYPSVKVRMDFRDPNVIGTFVYHCHILEHEDGGMMGEILVLPGGSASTTSAAASATSVSPNGNITLTANVADAATGAAKPTGLVHFELNGLNVGNPVPLVNGKAVLSTPINGVVGTSNLTAFYQGDATYNESLSAAIPITISTFALSSPGTTAPLGSAALAPINVDVATNYTAPIAFTCAMPSSLTESACFVNPNSMTGTGQASLTVNTTPSHPLSSSRPKTPGWLAAGGGTTFACLFLIALPRRKTRVQAMLAFITTAAFTAALFMAIGCSGSAGTAPGTAKGTYTVVVTGTSGTGASAIQTTVNVPITIQ</sequence>
<reference evidence="8" key="1">
    <citation type="submission" date="2023-08" db="EMBL/GenBank/DDBJ databases">
        <authorList>
            <person name="Messyasz A."/>
            <person name="Mannisto M.K."/>
            <person name="Kerkhof L.J."/>
            <person name="Haggblom M."/>
        </authorList>
    </citation>
    <scope>NUCLEOTIDE SEQUENCE</scope>
    <source>
        <strain evidence="8">X5P6</strain>
    </source>
</reference>
<gene>
    <name evidence="8" type="ORF">RBB77_13545</name>
</gene>
<keyword evidence="4" id="KW-0732">Signal</keyword>
<feature type="chain" id="PRO_5043761880" evidence="4">
    <location>
        <begin position="33"/>
        <end position="856"/>
    </location>
</feature>
<keyword evidence="2" id="KW-0560">Oxidoreductase</keyword>
<dbReference type="Pfam" id="PF07731">
    <property type="entry name" value="Cu-oxidase_2"/>
    <property type="match status" value="1"/>
</dbReference>
<dbReference type="PANTHER" id="PTHR11709">
    <property type="entry name" value="MULTI-COPPER OXIDASE"/>
    <property type="match status" value="1"/>
</dbReference>
<evidence type="ECO:0000259" key="7">
    <source>
        <dbReference type="Pfam" id="PF16640"/>
    </source>
</evidence>
<feature type="domain" description="Plastocyanin-like" evidence="5">
    <location>
        <begin position="463"/>
        <end position="586"/>
    </location>
</feature>
<dbReference type="InterPro" id="IPR033138">
    <property type="entry name" value="Cu_oxidase_CS"/>
</dbReference>
<dbReference type="InterPro" id="IPR011707">
    <property type="entry name" value="Cu-oxidase-like_N"/>
</dbReference>
<dbReference type="PANTHER" id="PTHR11709:SF2">
    <property type="entry name" value="MULTICOPPER OXIDASE LPR1"/>
    <property type="match status" value="1"/>
</dbReference>
<dbReference type="Gene3D" id="2.60.40.420">
    <property type="entry name" value="Cupredoxins - blue copper proteins"/>
    <property type="match status" value="3"/>
</dbReference>
<dbReference type="InterPro" id="IPR032109">
    <property type="entry name" value="Big_3_5"/>
</dbReference>
<accession>A0AAU7ZJS9</accession>
<name>A0AAU7ZJS9_9BACT</name>
<feature type="domain" description="Plastocyanin-like" evidence="6">
    <location>
        <begin position="174"/>
        <end position="246"/>
    </location>
</feature>
<dbReference type="GO" id="GO:0005507">
    <property type="term" value="F:copper ion binding"/>
    <property type="evidence" value="ECO:0007669"/>
    <property type="project" value="InterPro"/>
</dbReference>
<evidence type="ECO:0000256" key="1">
    <source>
        <dbReference type="ARBA" id="ARBA00022723"/>
    </source>
</evidence>
<dbReference type="AlphaFoldDB" id="A0AAU7ZJS9"/>
<dbReference type="Gene3D" id="2.60.40.10">
    <property type="entry name" value="Immunoglobulins"/>
    <property type="match status" value="1"/>
</dbReference>
<dbReference type="PROSITE" id="PS00080">
    <property type="entry name" value="MULTICOPPER_OXIDASE2"/>
    <property type="match status" value="1"/>
</dbReference>
<keyword evidence="3" id="KW-0812">Transmembrane</keyword>
<dbReference type="GO" id="GO:0016491">
    <property type="term" value="F:oxidoreductase activity"/>
    <property type="evidence" value="ECO:0007669"/>
    <property type="project" value="UniProtKB-KW"/>
</dbReference>
<keyword evidence="1" id="KW-0479">Metal-binding</keyword>
<evidence type="ECO:0000259" key="5">
    <source>
        <dbReference type="Pfam" id="PF07731"/>
    </source>
</evidence>
<dbReference type="CDD" id="cd13900">
    <property type="entry name" value="CuRO_3_Tth-MCO_like"/>
    <property type="match status" value="1"/>
</dbReference>
<dbReference type="InterPro" id="IPR002355">
    <property type="entry name" value="Cu_oxidase_Cu_BS"/>
</dbReference>
<protein>
    <submittedName>
        <fullName evidence="8">Multicopper oxidase domain-containing protein</fullName>
    </submittedName>
</protein>
<evidence type="ECO:0000256" key="3">
    <source>
        <dbReference type="SAM" id="Phobius"/>
    </source>
</evidence>
<reference evidence="8" key="2">
    <citation type="journal article" date="2024" name="Environ. Microbiol.">
        <title>Genome analysis and description of Tunturibacter gen. nov. expands the diversity of Terriglobia in tundra soils.</title>
        <authorList>
            <person name="Messyasz A."/>
            <person name="Mannisto M.K."/>
            <person name="Kerkhof L.J."/>
            <person name="Haggblom M.M."/>
        </authorList>
    </citation>
    <scope>NUCLEOTIDE SEQUENCE</scope>
    <source>
        <strain evidence="8">X5P6</strain>
    </source>
</reference>
<organism evidence="8">
    <name type="scientific">Tunturiibacter psychrotolerans</name>
    <dbReference type="NCBI Taxonomy" id="3069686"/>
    <lineage>
        <taxon>Bacteria</taxon>
        <taxon>Pseudomonadati</taxon>
        <taxon>Acidobacteriota</taxon>
        <taxon>Terriglobia</taxon>
        <taxon>Terriglobales</taxon>
        <taxon>Acidobacteriaceae</taxon>
        <taxon>Tunturiibacter</taxon>
    </lineage>
</organism>
<evidence type="ECO:0000259" key="6">
    <source>
        <dbReference type="Pfam" id="PF07732"/>
    </source>
</evidence>
<feature type="domain" description="Bacterial Ig-like" evidence="7">
    <location>
        <begin position="597"/>
        <end position="685"/>
    </location>
</feature>
<evidence type="ECO:0000256" key="2">
    <source>
        <dbReference type="ARBA" id="ARBA00023002"/>
    </source>
</evidence>
<dbReference type="RefSeq" id="WP_353062320.1">
    <property type="nucleotide sequence ID" value="NZ_CP132942.1"/>
</dbReference>
<dbReference type="PROSITE" id="PS00079">
    <property type="entry name" value="MULTICOPPER_OXIDASE1"/>
    <property type="match status" value="1"/>
</dbReference>
<evidence type="ECO:0000313" key="8">
    <source>
        <dbReference type="EMBL" id="XCB31476.1"/>
    </source>
</evidence>
<dbReference type="EMBL" id="CP132942">
    <property type="protein sequence ID" value="XCB31476.1"/>
    <property type="molecule type" value="Genomic_DNA"/>
</dbReference>
<dbReference type="SUPFAM" id="SSF49503">
    <property type="entry name" value="Cupredoxins"/>
    <property type="match status" value="2"/>
</dbReference>
<feature type="transmembrane region" description="Helical" evidence="3">
    <location>
        <begin position="793"/>
        <end position="813"/>
    </location>
</feature>
<keyword evidence="3" id="KW-0472">Membrane</keyword>
<dbReference type="InterPro" id="IPR013783">
    <property type="entry name" value="Ig-like_fold"/>
</dbReference>
<evidence type="ECO:0000256" key="4">
    <source>
        <dbReference type="SAM" id="SignalP"/>
    </source>
</evidence>
<keyword evidence="3" id="KW-1133">Transmembrane helix</keyword>
<dbReference type="CDD" id="cd13853">
    <property type="entry name" value="CuRO_1_Tth-MCO_like"/>
    <property type="match status" value="1"/>
</dbReference>
<feature type="signal peptide" evidence="4">
    <location>
        <begin position="1"/>
        <end position="32"/>
    </location>
</feature>
<dbReference type="KEGG" id="tpsc:RBB77_13545"/>
<dbReference type="InterPro" id="IPR008972">
    <property type="entry name" value="Cupredoxin"/>
</dbReference>
<proteinExistence type="predicted"/>